<evidence type="ECO:0000313" key="1">
    <source>
        <dbReference type="EMBL" id="RXH76783.1"/>
    </source>
</evidence>
<organism evidence="1 2">
    <name type="scientific">Malus domestica</name>
    <name type="common">Apple</name>
    <name type="synonym">Pyrus malus</name>
    <dbReference type="NCBI Taxonomy" id="3750"/>
    <lineage>
        <taxon>Eukaryota</taxon>
        <taxon>Viridiplantae</taxon>
        <taxon>Streptophyta</taxon>
        <taxon>Embryophyta</taxon>
        <taxon>Tracheophyta</taxon>
        <taxon>Spermatophyta</taxon>
        <taxon>Magnoliopsida</taxon>
        <taxon>eudicotyledons</taxon>
        <taxon>Gunneridae</taxon>
        <taxon>Pentapetalae</taxon>
        <taxon>rosids</taxon>
        <taxon>fabids</taxon>
        <taxon>Rosales</taxon>
        <taxon>Rosaceae</taxon>
        <taxon>Amygdaloideae</taxon>
        <taxon>Maleae</taxon>
        <taxon>Malus</taxon>
    </lineage>
</organism>
<feature type="non-terminal residue" evidence="1">
    <location>
        <position position="1"/>
    </location>
</feature>
<dbReference type="EMBL" id="RDQH01000340">
    <property type="protein sequence ID" value="RXH76783.1"/>
    <property type="molecule type" value="Genomic_DNA"/>
</dbReference>
<name>A0A498I6P5_MALDO</name>
<dbReference type="AlphaFoldDB" id="A0A498I6P5"/>
<protein>
    <submittedName>
        <fullName evidence="1">Uncharacterized protein</fullName>
    </submittedName>
</protein>
<reference evidence="1 2" key="1">
    <citation type="submission" date="2018-10" db="EMBL/GenBank/DDBJ databases">
        <title>A high-quality apple genome assembly.</title>
        <authorList>
            <person name="Hu J."/>
        </authorList>
    </citation>
    <scope>NUCLEOTIDE SEQUENCE [LARGE SCALE GENOMIC DNA]</scope>
    <source>
        <strain evidence="2">cv. HFTH1</strain>
        <tissue evidence="1">Young leaf</tissue>
    </source>
</reference>
<gene>
    <name evidence="1" type="ORF">DVH24_019671</name>
</gene>
<keyword evidence="2" id="KW-1185">Reference proteome</keyword>
<sequence>GNGKGFKFCDVLPCYTVLCPNSREPCKPSFISLPLEINMHHLYLKMKQANATGTEAPAPQPQSSNNHTMFIIISCSYAIQNGITEGSLQPQGRDAN</sequence>
<comment type="caution">
    <text evidence="1">The sequence shown here is derived from an EMBL/GenBank/DDBJ whole genome shotgun (WGS) entry which is preliminary data.</text>
</comment>
<evidence type="ECO:0000313" key="2">
    <source>
        <dbReference type="Proteomes" id="UP000290289"/>
    </source>
</evidence>
<accession>A0A498I6P5</accession>
<dbReference type="Proteomes" id="UP000290289">
    <property type="component" value="Chromosome 14"/>
</dbReference>
<proteinExistence type="predicted"/>